<dbReference type="EMBL" id="WSUT01000007">
    <property type="protein sequence ID" value="MWC45694.1"/>
    <property type="molecule type" value="Genomic_DNA"/>
</dbReference>
<evidence type="ECO:0000313" key="10">
    <source>
        <dbReference type="EMBL" id="SDF92787.1"/>
    </source>
</evidence>
<evidence type="ECO:0000256" key="8">
    <source>
        <dbReference type="SAM" id="Phobius"/>
    </source>
</evidence>
<proteinExistence type="inferred from homology"/>
<organism evidence="10 11">
    <name type="scientific">Sphingomonas carotinifaciens</name>
    <dbReference type="NCBI Taxonomy" id="1166323"/>
    <lineage>
        <taxon>Bacteria</taxon>
        <taxon>Pseudomonadati</taxon>
        <taxon>Pseudomonadota</taxon>
        <taxon>Alphaproteobacteria</taxon>
        <taxon>Sphingomonadales</taxon>
        <taxon>Sphingomonadaceae</taxon>
        <taxon>Sphingomonas</taxon>
    </lineage>
</organism>
<keyword evidence="11" id="KW-1185">Reference proteome</keyword>
<accession>A0A1G7Q2H2</accession>
<keyword evidence="6 8" id="KW-0472">Membrane</keyword>
<feature type="region of interest" description="Disordered" evidence="7">
    <location>
        <begin position="578"/>
        <end position="600"/>
    </location>
</feature>
<dbReference type="Pfam" id="PF02534">
    <property type="entry name" value="T4SS-DNA_transf"/>
    <property type="match status" value="1"/>
</dbReference>
<dbReference type="InterPro" id="IPR003688">
    <property type="entry name" value="TraG/VirD4"/>
</dbReference>
<reference evidence="10 11" key="1">
    <citation type="submission" date="2016-10" db="EMBL/GenBank/DDBJ databases">
        <authorList>
            <person name="Varghese N."/>
            <person name="Submissions S."/>
        </authorList>
    </citation>
    <scope>NUCLEOTIDE SEQUENCE [LARGE SCALE GENOMIC DNA]</scope>
    <source>
        <strain evidence="10 11">S7-754</strain>
    </source>
</reference>
<dbReference type="OrthoDB" id="9759295at2"/>
<dbReference type="RefSeq" id="WP_149683166.1">
    <property type="nucleotide sequence ID" value="NZ_FNBI01000007.1"/>
</dbReference>
<evidence type="ECO:0000256" key="4">
    <source>
        <dbReference type="ARBA" id="ARBA00022692"/>
    </source>
</evidence>
<keyword evidence="5 8" id="KW-1133">Transmembrane helix</keyword>
<gene>
    <name evidence="9" type="ORF">GQR91_18930</name>
    <name evidence="10" type="ORF">SAMN05216557_107181</name>
</gene>
<dbReference type="Proteomes" id="UP000436801">
    <property type="component" value="Unassembled WGS sequence"/>
</dbReference>
<evidence type="ECO:0000256" key="1">
    <source>
        <dbReference type="ARBA" id="ARBA00004651"/>
    </source>
</evidence>
<feature type="transmembrane region" description="Helical" evidence="8">
    <location>
        <begin position="17"/>
        <end position="43"/>
    </location>
</feature>
<keyword evidence="3" id="KW-1003">Cell membrane</keyword>
<comment type="similarity">
    <text evidence="2">Belongs to the VirD4/TraG family.</text>
</comment>
<evidence type="ECO:0000313" key="9">
    <source>
        <dbReference type="EMBL" id="MWC45694.1"/>
    </source>
</evidence>
<evidence type="ECO:0000256" key="2">
    <source>
        <dbReference type="ARBA" id="ARBA00008806"/>
    </source>
</evidence>
<name>A0A1G7Q2H2_9SPHN</name>
<dbReference type="PANTHER" id="PTHR37937:SF1">
    <property type="entry name" value="CONJUGATIVE TRANSFER: DNA TRANSPORT"/>
    <property type="match status" value="1"/>
</dbReference>
<dbReference type="InterPro" id="IPR027417">
    <property type="entry name" value="P-loop_NTPase"/>
</dbReference>
<dbReference type="Gene3D" id="3.40.50.300">
    <property type="entry name" value="P-loop containing nucleotide triphosphate hydrolases"/>
    <property type="match status" value="1"/>
</dbReference>
<reference evidence="9 12" key="2">
    <citation type="submission" date="2019-12" db="EMBL/GenBank/DDBJ databases">
        <authorList>
            <person name="Zheng J."/>
        </authorList>
    </citation>
    <scope>NUCLEOTIDE SEQUENCE [LARGE SCALE GENOMIC DNA]</scope>
    <source>
        <strain evidence="9 12">DSM 27347</strain>
    </source>
</reference>
<evidence type="ECO:0000256" key="7">
    <source>
        <dbReference type="SAM" id="MobiDB-lite"/>
    </source>
</evidence>
<dbReference type="PANTHER" id="PTHR37937">
    <property type="entry name" value="CONJUGATIVE TRANSFER: DNA TRANSPORT"/>
    <property type="match status" value="1"/>
</dbReference>
<dbReference type="GO" id="GO:0005886">
    <property type="term" value="C:plasma membrane"/>
    <property type="evidence" value="ECO:0007669"/>
    <property type="project" value="UniProtKB-SubCell"/>
</dbReference>
<evidence type="ECO:0000256" key="5">
    <source>
        <dbReference type="ARBA" id="ARBA00022989"/>
    </source>
</evidence>
<dbReference type="AlphaFoldDB" id="A0A1G7Q2H2"/>
<keyword evidence="4 8" id="KW-0812">Transmembrane</keyword>
<evidence type="ECO:0000256" key="3">
    <source>
        <dbReference type="ARBA" id="ARBA00022475"/>
    </source>
</evidence>
<protein>
    <submittedName>
        <fullName evidence="9">TraM recognition domain-containing protein</fullName>
    </submittedName>
    <submittedName>
        <fullName evidence="10">Type IV secretion system protein VirD4</fullName>
    </submittedName>
</protein>
<sequence>MNGKWVRSSEGAQPGPIIFLAVIGLAVSAALGAVAVLWSAHLLNAGTKWRMVPGALWAMRTYPIVYTPFLIGFGVGLALTTGMIVSSLFRRQTLHGEARWSRPGEVRKGKLLGKSGIVLGKFGGKVMRFDGSEHVLLEAPTRAGKGVGVIIPNLLDWPDSLVVLDIKQENWDHTAGFRLKELGQRVVLFNPLDPSGRTARYNPLSYINRRDPVEVINELQKIAVMLFPDPLTGDSFWAEGARTAFLGVAAYIAATADDGEDALPFTFGEVYRQFAAGDAQRRFPKIIEQRKAAGKPLSGGCESAIRDYTSSSANTFTGLRQSVTAKVNAWLNPYVDAATSESDFDLREFRDQRISLYLGVSPDDLDRAAPIYGLLFQQLVDLNVRELPKGGRHQVKVLLALDEFASLGKCTVLADAFSYVAGYGLRLLPAFQSIEQIQGVYGDKVAADIERNCAVRLVLRPAGLSDAKKISEQLGTYTFKSRSRSRSTWGGGGGSTSLSDQRRALMLPQEVEMLPEDDLLVFRRGMHATYGRKIRYYAEKRLAARTRISPPAMPVIRIDPTVARNSLRVIQAAEGDDLLKSSDSQTQDRRSKADAILPDNLGNGKIRTDSAAIAASMAVPPYARTKALFDHLVSVRVRPT</sequence>
<evidence type="ECO:0000313" key="12">
    <source>
        <dbReference type="Proteomes" id="UP000436801"/>
    </source>
</evidence>
<comment type="subcellular location">
    <subcellularLocation>
        <location evidence="1">Cell membrane</location>
        <topology evidence="1">Multi-pass membrane protein</topology>
    </subcellularLocation>
</comment>
<feature type="transmembrane region" description="Helical" evidence="8">
    <location>
        <begin position="64"/>
        <end position="89"/>
    </location>
</feature>
<dbReference type="CDD" id="cd01127">
    <property type="entry name" value="TrwB_TraG_TraD_VirD4"/>
    <property type="match status" value="1"/>
</dbReference>
<dbReference type="EMBL" id="FNBI01000007">
    <property type="protein sequence ID" value="SDF92787.1"/>
    <property type="molecule type" value="Genomic_DNA"/>
</dbReference>
<evidence type="ECO:0000313" key="11">
    <source>
        <dbReference type="Proteomes" id="UP000323502"/>
    </source>
</evidence>
<dbReference type="SUPFAM" id="SSF52540">
    <property type="entry name" value="P-loop containing nucleoside triphosphate hydrolases"/>
    <property type="match status" value="1"/>
</dbReference>
<dbReference type="Proteomes" id="UP000323502">
    <property type="component" value="Unassembled WGS sequence"/>
</dbReference>
<dbReference type="InterPro" id="IPR051539">
    <property type="entry name" value="T4SS-coupling_protein"/>
</dbReference>
<evidence type="ECO:0000256" key="6">
    <source>
        <dbReference type="ARBA" id="ARBA00023136"/>
    </source>
</evidence>